<name>A0AAV4X914_CAEEX</name>
<dbReference type="Proteomes" id="UP001054945">
    <property type="component" value="Unassembled WGS sequence"/>
</dbReference>
<organism evidence="2 3">
    <name type="scientific">Caerostris extrusa</name>
    <name type="common">Bark spider</name>
    <name type="synonym">Caerostris bankana</name>
    <dbReference type="NCBI Taxonomy" id="172846"/>
    <lineage>
        <taxon>Eukaryota</taxon>
        <taxon>Metazoa</taxon>
        <taxon>Ecdysozoa</taxon>
        <taxon>Arthropoda</taxon>
        <taxon>Chelicerata</taxon>
        <taxon>Arachnida</taxon>
        <taxon>Araneae</taxon>
        <taxon>Araneomorphae</taxon>
        <taxon>Entelegynae</taxon>
        <taxon>Araneoidea</taxon>
        <taxon>Araneidae</taxon>
        <taxon>Caerostris</taxon>
    </lineage>
</organism>
<proteinExistence type="predicted"/>
<dbReference type="AlphaFoldDB" id="A0AAV4X914"/>
<evidence type="ECO:0000313" key="2">
    <source>
        <dbReference type="EMBL" id="GIY91406.1"/>
    </source>
</evidence>
<evidence type="ECO:0000256" key="1">
    <source>
        <dbReference type="SAM" id="MobiDB-lite"/>
    </source>
</evidence>
<accession>A0AAV4X914</accession>
<comment type="caution">
    <text evidence="2">The sequence shown here is derived from an EMBL/GenBank/DDBJ whole genome shotgun (WGS) entry which is preliminary data.</text>
</comment>
<keyword evidence="3" id="KW-1185">Reference proteome</keyword>
<reference evidence="2 3" key="1">
    <citation type="submission" date="2021-06" db="EMBL/GenBank/DDBJ databases">
        <title>Caerostris extrusa draft genome.</title>
        <authorList>
            <person name="Kono N."/>
            <person name="Arakawa K."/>
        </authorList>
    </citation>
    <scope>NUCLEOTIDE SEQUENCE [LARGE SCALE GENOMIC DNA]</scope>
</reference>
<gene>
    <name evidence="2" type="ORF">CEXT_180991</name>
</gene>
<sequence>MKFQREKPHLTATAEPKLIRGPSKGTKKKTRKKRKKRVAAQFPTEKRGRKKKRSLTPFCFFFPFSLLTPFESHLFRYPFPPSSFFFIGQCRGRVKLPARPLLGKLPVLFVSCVMKKRAVMNKKIASTSCQ</sequence>
<feature type="compositionally biased region" description="Basic residues" evidence="1">
    <location>
        <begin position="25"/>
        <end position="38"/>
    </location>
</feature>
<protein>
    <submittedName>
        <fullName evidence="2">Uncharacterized protein</fullName>
    </submittedName>
</protein>
<feature type="region of interest" description="Disordered" evidence="1">
    <location>
        <begin position="1"/>
        <end position="52"/>
    </location>
</feature>
<dbReference type="EMBL" id="BPLR01000007">
    <property type="protein sequence ID" value="GIY91406.1"/>
    <property type="molecule type" value="Genomic_DNA"/>
</dbReference>
<evidence type="ECO:0000313" key="3">
    <source>
        <dbReference type="Proteomes" id="UP001054945"/>
    </source>
</evidence>